<dbReference type="AlphaFoldDB" id="A0A0R3UP14"/>
<dbReference type="OrthoDB" id="202825at2759"/>
<dbReference type="Proteomes" id="UP000267029">
    <property type="component" value="Unassembled WGS sequence"/>
</dbReference>
<feature type="compositionally biased region" description="Polar residues" evidence="1">
    <location>
        <begin position="578"/>
        <end position="589"/>
    </location>
</feature>
<feature type="compositionally biased region" description="Polar residues" evidence="1">
    <location>
        <begin position="670"/>
        <end position="684"/>
    </location>
</feature>
<sequence length="684" mass="77788">MGQPSTKLQQIHNSAIDESALVNCQRWCTPRSSDNVVKDEEAAECDLLPPLLPEQPTPPPPPTSAEPCAAAVLAETQRGDVDEAPQVTGPTKPMFFINCYNGAHLVLPVLGRLEWSRVYDRREIPNCCFRWTETVLQLNYQIFKECEQMVNHIPNCGHLTNKLGLLLSVRDYAAKRRLTARRDSSLNFLPETYWIDDPKEKQTFIHKLCNEQLWIFKPCGLNQGKGISLIRSHLDFDRIEEARMEEIRRNPRMCRPRIVQKYLVNPLVLNDRKFDIRCYLMIVSTMPYLVLFSPGYVRLSLRKYNPYDTDLVTHLTNQFVQKKDPHYKKLKEDTVWTFNRLNEYINTYVAPVRRLQRNWVTRQLLPEMHRISTHVFSAVKDKLACRVGFFEIYGMDFMIDSSLKVWLIEINSNPAMNTNCEALKQVIPPIVNKFIQISIECFEKARRWQPLLPILGIRPRDPPDPADSPGCDSWCVKLRSSPRSLINNGLPANFTVLYHESLTTARARQTKSYKIPLRLWVPPKMYIPVPPPKHGLVVTTSPSLAELAVATAGIGSKKPSPRLNPSPQRQFSPIYTLIRSPSSPANSPHYSKPPTPGLRETPVISKPSVQTTERNLSVSFKQNATETPAKKSRGDRGEDAESAEFDTGIVLTPDALAQLPNDATNEEQENSTTDNISNSIGPDM</sequence>
<evidence type="ECO:0000313" key="2">
    <source>
        <dbReference type="EMBL" id="VDD83567.1"/>
    </source>
</evidence>
<proteinExistence type="predicted"/>
<protein>
    <submittedName>
        <fullName evidence="2">Uncharacterized protein</fullName>
    </submittedName>
</protein>
<dbReference type="SUPFAM" id="SSF56059">
    <property type="entry name" value="Glutathione synthetase ATP-binding domain-like"/>
    <property type="match status" value="1"/>
</dbReference>
<dbReference type="PANTHER" id="PTHR46810:SF1">
    <property type="entry name" value="INACTIVE POLYGLYCYLASE TTLL10"/>
    <property type="match status" value="1"/>
</dbReference>
<dbReference type="InterPro" id="IPR027752">
    <property type="entry name" value="TTLL10"/>
</dbReference>
<dbReference type="PROSITE" id="PS51221">
    <property type="entry name" value="TTL"/>
    <property type="match status" value="1"/>
</dbReference>
<organism evidence="2 3">
    <name type="scientific">Mesocestoides corti</name>
    <name type="common">Flatworm</name>
    <dbReference type="NCBI Taxonomy" id="53468"/>
    <lineage>
        <taxon>Eukaryota</taxon>
        <taxon>Metazoa</taxon>
        <taxon>Spiralia</taxon>
        <taxon>Lophotrochozoa</taxon>
        <taxon>Platyhelminthes</taxon>
        <taxon>Cestoda</taxon>
        <taxon>Eucestoda</taxon>
        <taxon>Cyclophyllidea</taxon>
        <taxon>Mesocestoididae</taxon>
        <taxon>Mesocestoides</taxon>
    </lineage>
</organism>
<dbReference type="EMBL" id="UXSR01005766">
    <property type="protein sequence ID" value="VDD83567.1"/>
    <property type="molecule type" value="Genomic_DNA"/>
</dbReference>
<gene>
    <name evidence="2" type="ORF">MCOS_LOCUS9570</name>
</gene>
<evidence type="ECO:0000256" key="1">
    <source>
        <dbReference type="SAM" id="MobiDB-lite"/>
    </source>
</evidence>
<dbReference type="STRING" id="53468.A0A0R3UP14"/>
<dbReference type="Pfam" id="PF03133">
    <property type="entry name" value="TTL"/>
    <property type="match status" value="1"/>
</dbReference>
<dbReference type="GO" id="GO:0070737">
    <property type="term" value="F:protein-glycine ligase activity, elongating"/>
    <property type="evidence" value="ECO:0007669"/>
    <property type="project" value="TreeGrafter"/>
</dbReference>
<keyword evidence="3" id="KW-1185">Reference proteome</keyword>
<reference evidence="2 3" key="1">
    <citation type="submission" date="2018-10" db="EMBL/GenBank/DDBJ databases">
        <authorList>
            <consortium name="Pathogen Informatics"/>
        </authorList>
    </citation>
    <scope>NUCLEOTIDE SEQUENCE [LARGE SCALE GENOMIC DNA]</scope>
</reference>
<dbReference type="InterPro" id="IPR004344">
    <property type="entry name" value="TTL/TTLL_fam"/>
</dbReference>
<feature type="compositionally biased region" description="Pro residues" evidence="1">
    <location>
        <begin position="50"/>
        <end position="64"/>
    </location>
</feature>
<name>A0A0R3UP14_MESCO</name>
<dbReference type="Gene3D" id="3.30.470.20">
    <property type="entry name" value="ATP-grasp fold, B domain"/>
    <property type="match status" value="1"/>
</dbReference>
<feature type="compositionally biased region" description="Basic and acidic residues" evidence="1">
    <location>
        <begin position="628"/>
        <end position="639"/>
    </location>
</feature>
<feature type="region of interest" description="Disordered" evidence="1">
    <location>
        <begin position="47"/>
        <end position="66"/>
    </location>
</feature>
<dbReference type="PANTHER" id="PTHR46810">
    <property type="entry name" value="INACTIVE POLYGLYCYLASE TTLL10"/>
    <property type="match status" value="1"/>
</dbReference>
<accession>A0A0R3UP14</accession>
<evidence type="ECO:0000313" key="3">
    <source>
        <dbReference type="Proteomes" id="UP000267029"/>
    </source>
</evidence>
<feature type="region of interest" description="Disordered" evidence="1">
    <location>
        <begin position="578"/>
        <end position="684"/>
    </location>
</feature>
<feature type="compositionally biased region" description="Polar residues" evidence="1">
    <location>
        <begin position="607"/>
        <end position="626"/>
    </location>
</feature>